<comment type="function">
    <text evidence="5">Could be a nuclease involved in processing of the 5'-end of pre-16S rRNA.</text>
</comment>
<dbReference type="Gene3D" id="3.30.420.140">
    <property type="entry name" value="YqgF/RNase H-like domain"/>
    <property type="match status" value="1"/>
</dbReference>
<keyword evidence="4 5" id="KW-0378">Hydrolase</keyword>
<dbReference type="SUPFAM" id="SSF53098">
    <property type="entry name" value="Ribonuclease H-like"/>
    <property type="match status" value="1"/>
</dbReference>
<dbReference type="STRING" id="1798543.A2898_00270"/>
<evidence type="ECO:0000313" key="8">
    <source>
        <dbReference type="Proteomes" id="UP000179164"/>
    </source>
</evidence>
<proteinExistence type="inferred from homology"/>
<accession>A0A1G2B6Z6</accession>
<evidence type="ECO:0000259" key="6">
    <source>
        <dbReference type="SMART" id="SM00732"/>
    </source>
</evidence>
<dbReference type="EC" id="3.1.-.-" evidence="5"/>
<sequence>MNLSHPGNTPPSRVLGIDYGERKIGLAVSSEDGKFVFGRGILRASSVQEVLDRIRHICGEDGITTIIVGMPFAKDGGRGDSARAVEAFVQKLRAATPLPVVLEDERMTSLLAQRLSHEAGESGKDDDELAAKVLVEGYLERNYSSDTPI</sequence>
<comment type="subcellular location">
    <subcellularLocation>
        <location evidence="5">Cytoplasm</location>
    </subcellularLocation>
</comment>
<dbReference type="InterPro" id="IPR006641">
    <property type="entry name" value="YqgF/RNaseH-like_dom"/>
</dbReference>
<keyword evidence="1 5" id="KW-0963">Cytoplasm</keyword>
<dbReference type="SMART" id="SM00732">
    <property type="entry name" value="YqgFc"/>
    <property type="match status" value="1"/>
</dbReference>
<dbReference type="Pfam" id="PF03652">
    <property type="entry name" value="RuvX"/>
    <property type="match status" value="1"/>
</dbReference>
<gene>
    <name evidence="7" type="ORF">A2898_00270</name>
</gene>
<dbReference type="GO" id="GO:0000967">
    <property type="term" value="P:rRNA 5'-end processing"/>
    <property type="evidence" value="ECO:0007669"/>
    <property type="project" value="UniProtKB-UniRule"/>
</dbReference>
<dbReference type="GO" id="GO:0004518">
    <property type="term" value="F:nuclease activity"/>
    <property type="evidence" value="ECO:0007669"/>
    <property type="project" value="UniProtKB-KW"/>
</dbReference>
<evidence type="ECO:0000256" key="3">
    <source>
        <dbReference type="ARBA" id="ARBA00022722"/>
    </source>
</evidence>
<evidence type="ECO:0000256" key="2">
    <source>
        <dbReference type="ARBA" id="ARBA00022517"/>
    </source>
</evidence>
<dbReference type="InterPro" id="IPR012337">
    <property type="entry name" value="RNaseH-like_sf"/>
</dbReference>
<dbReference type="EMBL" id="MHKE01000008">
    <property type="protein sequence ID" value="OGY84389.1"/>
    <property type="molecule type" value="Genomic_DNA"/>
</dbReference>
<dbReference type="GO" id="GO:0005829">
    <property type="term" value="C:cytosol"/>
    <property type="evidence" value="ECO:0007669"/>
    <property type="project" value="TreeGrafter"/>
</dbReference>
<dbReference type="AlphaFoldDB" id="A0A1G2B6Z6"/>
<feature type="domain" description="YqgF/RNase H-like" evidence="6">
    <location>
        <begin position="12"/>
        <end position="112"/>
    </location>
</feature>
<evidence type="ECO:0000313" key="7">
    <source>
        <dbReference type="EMBL" id="OGY84389.1"/>
    </source>
</evidence>
<name>A0A1G2B6Z6_9BACT</name>
<dbReference type="InterPro" id="IPR005227">
    <property type="entry name" value="YqgF"/>
</dbReference>
<keyword evidence="3 5" id="KW-0540">Nuclease</keyword>
<evidence type="ECO:0000256" key="4">
    <source>
        <dbReference type="ARBA" id="ARBA00022801"/>
    </source>
</evidence>
<keyword evidence="2 5" id="KW-0690">Ribosome biogenesis</keyword>
<dbReference type="PANTHER" id="PTHR33317:SF4">
    <property type="entry name" value="POLYNUCLEOTIDYL TRANSFERASE, RIBONUCLEASE H-LIKE SUPERFAMILY PROTEIN"/>
    <property type="match status" value="1"/>
</dbReference>
<dbReference type="GO" id="GO:0016788">
    <property type="term" value="F:hydrolase activity, acting on ester bonds"/>
    <property type="evidence" value="ECO:0007669"/>
    <property type="project" value="UniProtKB-UniRule"/>
</dbReference>
<reference evidence="7 8" key="1">
    <citation type="journal article" date="2016" name="Nat. Commun.">
        <title>Thousands of microbial genomes shed light on interconnected biogeochemical processes in an aquifer system.</title>
        <authorList>
            <person name="Anantharaman K."/>
            <person name="Brown C.T."/>
            <person name="Hug L.A."/>
            <person name="Sharon I."/>
            <person name="Castelle C.J."/>
            <person name="Probst A.J."/>
            <person name="Thomas B.C."/>
            <person name="Singh A."/>
            <person name="Wilkins M.J."/>
            <person name="Karaoz U."/>
            <person name="Brodie E.L."/>
            <person name="Williams K.H."/>
            <person name="Hubbard S.S."/>
            <person name="Banfield J.F."/>
        </authorList>
    </citation>
    <scope>NUCLEOTIDE SEQUENCE [LARGE SCALE GENOMIC DNA]</scope>
</reference>
<dbReference type="InterPro" id="IPR037027">
    <property type="entry name" value="YqgF/RNaseH-like_dom_sf"/>
</dbReference>
<protein>
    <recommendedName>
        <fullName evidence="5">Putative pre-16S rRNA nuclease</fullName>
        <ecNumber evidence="5">3.1.-.-</ecNumber>
    </recommendedName>
</protein>
<dbReference type="NCBIfam" id="TIGR00250">
    <property type="entry name" value="RNAse_H_YqgF"/>
    <property type="match status" value="1"/>
</dbReference>
<dbReference type="PANTHER" id="PTHR33317">
    <property type="entry name" value="POLYNUCLEOTIDYL TRANSFERASE, RIBONUCLEASE H-LIKE SUPERFAMILY PROTEIN"/>
    <property type="match status" value="1"/>
</dbReference>
<dbReference type="HAMAP" id="MF_00651">
    <property type="entry name" value="Nuclease_YqgF"/>
    <property type="match status" value="1"/>
</dbReference>
<comment type="similarity">
    <text evidence="5">Belongs to the YqgF HJR family.</text>
</comment>
<organism evidence="7 8">
    <name type="scientific">Candidatus Kerfeldbacteria bacterium RIFCSPLOWO2_01_FULL_48_11</name>
    <dbReference type="NCBI Taxonomy" id="1798543"/>
    <lineage>
        <taxon>Bacteria</taxon>
        <taxon>Candidatus Kerfeldiibacteriota</taxon>
    </lineage>
</organism>
<dbReference type="Proteomes" id="UP000179164">
    <property type="component" value="Unassembled WGS sequence"/>
</dbReference>
<evidence type="ECO:0000256" key="1">
    <source>
        <dbReference type="ARBA" id="ARBA00022490"/>
    </source>
</evidence>
<dbReference type="CDD" id="cd16964">
    <property type="entry name" value="YqgF"/>
    <property type="match status" value="1"/>
</dbReference>
<evidence type="ECO:0000256" key="5">
    <source>
        <dbReference type="HAMAP-Rule" id="MF_00651"/>
    </source>
</evidence>
<comment type="caution">
    <text evidence="7">The sequence shown here is derived from an EMBL/GenBank/DDBJ whole genome shotgun (WGS) entry which is preliminary data.</text>
</comment>